<dbReference type="EMBL" id="CACVKT020009049">
    <property type="protein sequence ID" value="CAC5419698.1"/>
    <property type="molecule type" value="Genomic_DNA"/>
</dbReference>
<keyword evidence="5" id="KW-0479">Metal-binding</keyword>
<dbReference type="GO" id="GO:0046872">
    <property type="term" value="F:metal ion binding"/>
    <property type="evidence" value="ECO:0007669"/>
    <property type="project" value="UniProtKB-KW"/>
</dbReference>
<evidence type="ECO:0000256" key="7">
    <source>
        <dbReference type="ARBA" id="ARBA00023242"/>
    </source>
</evidence>
<evidence type="ECO:0000259" key="8">
    <source>
        <dbReference type="Pfam" id="PF13359"/>
    </source>
</evidence>
<evidence type="ECO:0000313" key="9">
    <source>
        <dbReference type="EMBL" id="CAC5419698.1"/>
    </source>
</evidence>
<evidence type="ECO:0000313" key="10">
    <source>
        <dbReference type="Proteomes" id="UP000507470"/>
    </source>
</evidence>
<dbReference type="PANTHER" id="PTHR22930">
    <property type="match status" value="1"/>
</dbReference>
<comment type="similarity">
    <text evidence="3">Belongs to the HARBI1 family.</text>
</comment>
<evidence type="ECO:0000256" key="3">
    <source>
        <dbReference type="ARBA" id="ARBA00006958"/>
    </source>
</evidence>
<comment type="subcellular location">
    <subcellularLocation>
        <location evidence="2">Nucleus</location>
    </subcellularLocation>
</comment>
<evidence type="ECO:0000256" key="1">
    <source>
        <dbReference type="ARBA" id="ARBA00001968"/>
    </source>
</evidence>
<sequence>MSVLVETIESTSTMSALEMEILLTVSKSVGIFHGPKANGTCWRLVRSGFKSGFPLQGCIGCIDSTHIPIKGPREQENAYVNCKGYHSIVLQGICNHQRKFTDVFCGCAGSTHDATVLRSSPLYTEVCRNKQKYLPDETYLIGDKAYPLESWLIKKYQDTGKLFDKQARFNKRLSNKRQLIEQTFCILKGRF</sequence>
<evidence type="ECO:0000256" key="2">
    <source>
        <dbReference type="ARBA" id="ARBA00004123"/>
    </source>
</evidence>
<dbReference type="OrthoDB" id="6147640at2759"/>
<evidence type="ECO:0000256" key="4">
    <source>
        <dbReference type="ARBA" id="ARBA00022722"/>
    </source>
</evidence>
<dbReference type="AlphaFoldDB" id="A0A6J8EH76"/>
<dbReference type="InterPro" id="IPR027806">
    <property type="entry name" value="HARBI1_dom"/>
</dbReference>
<evidence type="ECO:0000256" key="6">
    <source>
        <dbReference type="ARBA" id="ARBA00022801"/>
    </source>
</evidence>
<protein>
    <recommendedName>
        <fullName evidence="8">DDE Tnp4 domain-containing protein</fullName>
    </recommendedName>
</protein>
<keyword evidence="4" id="KW-0540">Nuclease</keyword>
<accession>A0A6J8EH76</accession>
<dbReference type="GO" id="GO:0016787">
    <property type="term" value="F:hydrolase activity"/>
    <property type="evidence" value="ECO:0007669"/>
    <property type="project" value="UniProtKB-KW"/>
</dbReference>
<proteinExistence type="inferred from homology"/>
<dbReference type="GO" id="GO:0004518">
    <property type="term" value="F:nuclease activity"/>
    <property type="evidence" value="ECO:0007669"/>
    <property type="project" value="UniProtKB-KW"/>
</dbReference>
<reference evidence="9 10" key="1">
    <citation type="submission" date="2020-06" db="EMBL/GenBank/DDBJ databases">
        <authorList>
            <person name="Li R."/>
            <person name="Bekaert M."/>
        </authorList>
    </citation>
    <scope>NUCLEOTIDE SEQUENCE [LARGE SCALE GENOMIC DNA]</scope>
    <source>
        <strain evidence="10">wild</strain>
    </source>
</reference>
<gene>
    <name evidence="9" type="ORF">MCOR_52006</name>
</gene>
<organism evidence="9 10">
    <name type="scientific">Mytilus coruscus</name>
    <name type="common">Sea mussel</name>
    <dbReference type="NCBI Taxonomy" id="42192"/>
    <lineage>
        <taxon>Eukaryota</taxon>
        <taxon>Metazoa</taxon>
        <taxon>Spiralia</taxon>
        <taxon>Lophotrochozoa</taxon>
        <taxon>Mollusca</taxon>
        <taxon>Bivalvia</taxon>
        <taxon>Autobranchia</taxon>
        <taxon>Pteriomorphia</taxon>
        <taxon>Mytilida</taxon>
        <taxon>Mytiloidea</taxon>
        <taxon>Mytilidae</taxon>
        <taxon>Mytilinae</taxon>
        <taxon>Mytilus</taxon>
    </lineage>
</organism>
<dbReference type="Pfam" id="PF13359">
    <property type="entry name" value="DDE_Tnp_4"/>
    <property type="match status" value="1"/>
</dbReference>
<feature type="domain" description="DDE Tnp4" evidence="8">
    <location>
        <begin position="62"/>
        <end position="191"/>
    </location>
</feature>
<dbReference type="GO" id="GO:0005634">
    <property type="term" value="C:nucleus"/>
    <property type="evidence" value="ECO:0007669"/>
    <property type="project" value="UniProtKB-SubCell"/>
</dbReference>
<comment type="cofactor">
    <cofactor evidence="1">
        <name>a divalent metal cation</name>
        <dbReference type="ChEBI" id="CHEBI:60240"/>
    </cofactor>
</comment>
<dbReference type="Proteomes" id="UP000507470">
    <property type="component" value="Unassembled WGS sequence"/>
</dbReference>
<dbReference type="PANTHER" id="PTHR22930:SF85">
    <property type="entry name" value="GH03217P-RELATED"/>
    <property type="match status" value="1"/>
</dbReference>
<keyword evidence="10" id="KW-1185">Reference proteome</keyword>
<evidence type="ECO:0000256" key="5">
    <source>
        <dbReference type="ARBA" id="ARBA00022723"/>
    </source>
</evidence>
<keyword evidence="6" id="KW-0378">Hydrolase</keyword>
<name>A0A6J8EH76_MYTCO</name>
<keyword evidence="7" id="KW-0539">Nucleus</keyword>
<dbReference type="InterPro" id="IPR045249">
    <property type="entry name" value="HARBI1-like"/>
</dbReference>